<dbReference type="EMBL" id="JASWJB010000090">
    <property type="protein sequence ID" value="KAK2599078.1"/>
    <property type="molecule type" value="Genomic_DNA"/>
</dbReference>
<dbReference type="PIRSF" id="PIRSF000509">
    <property type="entry name" value="Trp_DMAT"/>
    <property type="match status" value="1"/>
</dbReference>
<evidence type="ECO:0000256" key="2">
    <source>
        <dbReference type="ARBA" id="ARBA00022679"/>
    </source>
</evidence>
<dbReference type="InterPro" id="IPR012148">
    <property type="entry name" value="ABBA_DMATS-like"/>
</dbReference>
<dbReference type="CDD" id="cd13929">
    <property type="entry name" value="PT-DMATS_CymD"/>
    <property type="match status" value="1"/>
</dbReference>
<evidence type="ECO:0000256" key="1">
    <source>
        <dbReference type="ARBA" id="ARBA00010209"/>
    </source>
</evidence>
<feature type="binding site" evidence="3">
    <location>
        <position position="200"/>
    </location>
    <ligand>
        <name>dimethylallyl diphosphate</name>
        <dbReference type="ChEBI" id="CHEBI:57623"/>
    </ligand>
</feature>
<keyword evidence="5" id="KW-1185">Reference proteome</keyword>
<sequence>MGSISHKEAQRARQVIVAWKCLSQILPPRDADKAYWWKLTGWQLAVMLDETGYSLAEQYEALLFHYHWTVPYFGSGPGLNGPAVWTSLLGPDGSPDEYSWKWNEKPESHPTIRYSIEPISQASGTSLDPLNQLAAGEIIHRLANQVPGGNLQWTEHFLATLFDHDKSKYVQEAADGAHYTTTSMLAVEFNPSSPVSFKSYFIPRKLGQGKSLIPLPLWKDSLSQLQSDNPARDVVYDFIETSSQGPKLVPIFASAYEIMTLGGRVPMSDSQKEQLRTLIHAVVDTPRDFPEGENVPRTRNYNPAAQDNFVEIPELLTGYIYYFDMAPTSKTPDVKLYIPTRHIGPDDLTIALNLVLWMKKNGRGGYEERYMNMLKGLAEHRRLDSGKGLQTYIGIMLRKNGALDVTSYLGAEAFDPARTVGLKAEKKRKTAVGFADY</sequence>
<comment type="caution">
    <text evidence="4">The sequence shown here is derived from an EMBL/GenBank/DDBJ whole genome shotgun (WGS) entry which is preliminary data.</text>
</comment>
<feature type="binding site" evidence="3">
    <location>
        <position position="198"/>
    </location>
    <ligand>
        <name>dimethylallyl diphosphate</name>
        <dbReference type="ChEBI" id="CHEBI:57623"/>
    </ligand>
</feature>
<proteinExistence type="inferred from homology"/>
<keyword evidence="2" id="KW-0808">Transferase</keyword>
<dbReference type="Pfam" id="PF11991">
    <property type="entry name" value="Trp_DMAT"/>
    <property type="match status" value="2"/>
</dbReference>
<dbReference type="Proteomes" id="UP001251528">
    <property type="component" value="Unassembled WGS sequence"/>
</dbReference>
<organism evidence="4 5">
    <name type="scientific">Conoideocrella luteorostrata</name>
    <dbReference type="NCBI Taxonomy" id="1105319"/>
    <lineage>
        <taxon>Eukaryota</taxon>
        <taxon>Fungi</taxon>
        <taxon>Dikarya</taxon>
        <taxon>Ascomycota</taxon>
        <taxon>Pezizomycotina</taxon>
        <taxon>Sordariomycetes</taxon>
        <taxon>Hypocreomycetidae</taxon>
        <taxon>Hypocreales</taxon>
        <taxon>Clavicipitaceae</taxon>
        <taxon>Conoideocrella</taxon>
    </lineage>
</organism>
<name>A0AAJ0CPD7_9HYPO</name>
<comment type="similarity">
    <text evidence="1">Belongs to the tryptophan dimethylallyltransferase family.</text>
</comment>
<dbReference type="PANTHER" id="PTHR40627:SF4">
    <property type="entry name" value="PRENYLTRANSFERASE ASQH1-RELATED"/>
    <property type="match status" value="1"/>
</dbReference>
<reference evidence="4" key="1">
    <citation type="submission" date="2023-06" db="EMBL/GenBank/DDBJ databases">
        <title>Conoideocrella luteorostrata (Hypocreales: Clavicipitaceae), a potential biocontrol fungus for elongate hemlock scale in United States Christmas tree production areas.</title>
        <authorList>
            <person name="Barrett H."/>
            <person name="Lovett B."/>
            <person name="Macias A.M."/>
            <person name="Stajich J.E."/>
            <person name="Kasson M.T."/>
        </authorList>
    </citation>
    <scope>NUCLEOTIDE SEQUENCE</scope>
    <source>
        <strain evidence="4">ARSEF 14590</strain>
    </source>
</reference>
<feature type="binding site" evidence="3">
    <location>
        <position position="264"/>
    </location>
    <ligand>
        <name>dimethylallyl diphosphate</name>
        <dbReference type="ChEBI" id="CHEBI:57623"/>
    </ligand>
</feature>
<feature type="binding site" evidence="3">
    <location>
        <position position="113"/>
    </location>
    <ligand>
        <name>dimethylallyl diphosphate</name>
        <dbReference type="ChEBI" id="CHEBI:57623"/>
    </ligand>
</feature>
<feature type="binding site" evidence="3">
    <location>
        <position position="337"/>
    </location>
    <ligand>
        <name>dimethylallyl diphosphate</name>
        <dbReference type="ChEBI" id="CHEBI:57623"/>
    </ligand>
</feature>
<dbReference type="GO" id="GO:0009820">
    <property type="term" value="P:alkaloid metabolic process"/>
    <property type="evidence" value="ECO:0007669"/>
    <property type="project" value="InterPro"/>
</dbReference>
<dbReference type="InterPro" id="IPR017795">
    <property type="entry name" value="ABBA_NscD-like"/>
</dbReference>
<dbReference type="PANTHER" id="PTHR40627">
    <property type="entry name" value="INDOLE PRENYLTRANSFERASE TDIB-RELATED"/>
    <property type="match status" value="1"/>
</dbReference>
<protein>
    <recommendedName>
        <fullName evidence="6">Aromatic prenyltransferase</fullName>
    </recommendedName>
</protein>
<dbReference type="GO" id="GO:0004659">
    <property type="term" value="F:prenyltransferase activity"/>
    <property type="evidence" value="ECO:0007669"/>
    <property type="project" value="TreeGrafter"/>
</dbReference>
<evidence type="ECO:0000313" key="4">
    <source>
        <dbReference type="EMBL" id="KAK2599078.1"/>
    </source>
</evidence>
<feature type="binding site" evidence="3">
    <location>
        <position position="97"/>
    </location>
    <ligand>
        <name>L-tryptophan</name>
        <dbReference type="ChEBI" id="CHEBI:57912"/>
    </ligand>
</feature>
<evidence type="ECO:0000313" key="5">
    <source>
        <dbReference type="Proteomes" id="UP001251528"/>
    </source>
</evidence>
<evidence type="ECO:0008006" key="6">
    <source>
        <dbReference type="Google" id="ProtNLM"/>
    </source>
</evidence>
<dbReference type="AlphaFoldDB" id="A0AAJ0CPD7"/>
<evidence type="ECO:0000256" key="3">
    <source>
        <dbReference type="PIRSR" id="PIRSR000509-1"/>
    </source>
</evidence>
<dbReference type="NCBIfam" id="TIGR03429">
    <property type="entry name" value="arom_pren_DMATS"/>
    <property type="match status" value="1"/>
</dbReference>
<gene>
    <name evidence="4" type="ORF">QQS21_005419</name>
</gene>
<accession>A0AAJ0CPD7</accession>